<dbReference type="GO" id="GO:0016485">
    <property type="term" value="P:protein processing"/>
    <property type="evidence" value="ECO:0007669"/>
    <property type="project" value="TreeGrafter"/>
</dbReference>
<dbReference type="Pfam" id="PF01750">
    <property type="entry name" value="HycI"/>
    <property type="match status" value="1"/>
</dbReference>
<sequence length="150" mass="16778">MYKTLILSLGSSIMSDDAIGHVITQNLIKKKVKADIIQLDTDIFKLNLFFNNHKRIIIVDAIQSSESPGTIHVISYLDFEKEINGKIRGSHFLNIKEGIELLRLANSKIAEAEIILVGMVVKKVELGTDLTPILIKKIEEVCNIIINLVI</sequence>
<protein>
    <submittedName>
        <fullName evidence="1">Hydrogenase maturation protease</fullName>
    </submittedName>
</protein>
<dbReference type="InterPro" id="IPR023430">
    <property type="entry name" value="Pept_HybD-like_dom_sf"/>
</dbReference>
<name>A0A9Y1FP77_9ARCH</name>
<dbReference type="NCBIfam" id="TIGR00072">
    <property type="entry name" value="hydrog_prot"/>
    <property type="match status" value="1"/>
</dbReference>
<accession>A0A9Y1FP77</accession>
<dbReference type="GO" id="GO:0004175">
    <property type="term" value="F:endopeptidase activity"/>
    <property type="evidence" value="ECO:0007669"/>
    <property type="project" value="TreeGrafter"/>
</dbReference>
<reference evidence="1" key="1">
    <citation type="journal article" date="2022" name="Nat. Microbiol.">
        <title>Unique mobile elements and scalable gene flow at the prokaryote-eukaryote boundary revealed by circularized Asgard archaea genomes.</title>
        <authorList>
            <person name="Wu F."/>
            <person name="Speth D.R."/>
            <person name="Philosof A."/>
            <person name="Cremiere A."/>
            <person name="Narayanan A."/>
            <person name="Barco R.A."/>
            <person name="Connon S.A."/>
            <person name="Amend J.P."/>
            <person name="Antoshechkin I.A."/>
            <person name="Orphan V.J."/>
        </authorList>
    </citation>
    <scope>NUCLEOTIDE SEQUENCE</scope>
    <source>
        <strain evidence="1">PR6</strain>
    </source>
</reference>
<dbReference type="GO" id="GO:0008047">
    <property type="term" value="F:enzyme activator activity"/>
    <property type="evidence" value="ECO:0007669"/>
    <property type="project" value="InterPro"/>
</dbReference>
<dbReference type="PANTHER" id="PTHR30302">
    <property type="entry name" value="HYDROGENASE 1 MATURATION PROTEASE"/>
    <property type="match status" value="1"/>
</dbReference>
<dbReference type="AlphaFoldDB" id="A0A9Y1FP77"/>
<dbReference type="PANTHER" id="PTHR30302:SF7">
    <property type="entry name" value="F420-NONREDUCING HYDROGENASE II"/>
    <property type="match status" value="1"/>
</dbReference>
<dbReference type="CDD" id="cd00518">
    <property type="entry name" value="H2MP"/>
    <property type="match status" value="1"/>
</dbReference>
<dbReference type="Proteomes" id="UP001200513">
    <property type="component" value="Chromosome"/>
</dbReference>
<dbReference type="Gene3D" id="3.40.50.1450">
    <property type="entry name" value="HybD-like"/>
    <property type="match status" value="1"/>
</dbReference>
<keyword evidence="1" id="KW-0645">Protease</keyword>
<proteinExistence type="predicted"/>
<dbReference type="EMBL" id="CP084167">
    <property type="protein sequence ID" value="UJG43901.1"/>
    <property type="molecule type" value="Genomic_DNA"/>
</dbReference>
<evidence type="ECO:0000313" key="1">
    <source>
        <dbReference type="EMBL" id="UJG43901.1"/>
    </source>
</evidence>
<dbReference type="InterPro" id="IPR000671">
    <property type="entry name" value="Peptidase_A31"/>
</dbReference>
<gene>
    <name evidence="1" type="ORF">K9W46_01645</name>
</gene>
<organism evidence="1">
    <name type="scientific">Candidatus Heimdallarchaeum endolithica</name>
    <dbReference type="NCBI Taxonomy" id="2876572"/>
    <lineage>
        <taxon>Archaea</taxon>
        <taxon>Promethearchaeati</taxon>
        <taxon>Candidatus Heimdallarchaeota</taxon>
        <taxon>Candidatus Heimdallarchaeia (ex Rinke et al. 2021) (nom. nud.)</taxon>
        <taxon>Candidatus Heimdallarchaeales</taxon>
        <taxon>Candidatus Heimdallarchaeaceae</taxon>
        <taxon>Candidatus Heimdallarchaeum</taxon>
    </lineage>
</organism>
<keyword evidence="1" id="KW-0378">Hydrolase</keyword>
<dbReference type="SUPFAM" id="SSF53163">
    <property type="entry name" value="HybD-like"/>
    <property type="match status" value="1"/>
</dbReference>